<proteinExistence type="predicted"/>
<gene>
    <name evidence="5" type="ORF">FPL14_23015</name>
</gene>
<keyword evidence="6" id="KW-1185">Reference proteome</keyword>
<feature type="compositionally biased region" description="Basic and acidic residues" evidence="3">
    <location>
        <begin position="118"/>
        <end position="130"/>
    </location>
</feature>
<dbReference type="InterPro" id="IPR036390">
    <property type="entry name" value="WH_DNA-bd_sf"/>
</dbReference>
<dbReference type="Pfam" id="PF08220">
    <property type="entry name" value="HTH_DeoR"/>
    <property type="match status" value="1"/>
</dbReference>
<dbReference type="InterPro" id="IPR001034">
    <property type="entry name" value="DeoR_HTH"/>
</dbReference>
<keyword evidence="1" id="KW-0805">Transcription regulation</keyword>
<dbReference type="EMBL" id="CP041969">
    <property type="protein sequence ID" value="QMV43720.1"/>
    <property type="molecule type" value="Genomic_DNA"/>
</dbReference>
<dbReference type="AlphaFoldDB" id="A0A7G5C3D6"/>
<sequence>MNRCPKGDEVMTDSYPFPMYSGIFEPKHYDRIGTALWFFSWCINSTTKESEEGDGVTWGYVQGSRPIKLSELAAPFGVSEKTVRRWIDDLEKYGYIRTKRAPYGLIIAVRNSKKRKDKNVQSDDKERTKMSDLSGGEWTETSDLSDKNVQSNKDFVIDLNTSSSVSLDQETLIKRSLEIESHFCLRRGRGFNVSPADFKAIQEIVAEGVPTDLIKSSIDRVFAEYKPKHQRDEIRTITYCLPRCYDDWEKSKQLESITSPVVPSAGLVALGTQRKTKNQQEIDELENLIREERERLETG</sequence>
<dbReference type="KEGG" id="cchl:FPL14_23015"/>
<evidence type="ECO:0000313" key="5">
    <source>
        <dbReference type="EMBL" id="QMV43720.1"/>
    </source>
</evidence>
<dbReference type="GO" id="GO:0003700">
    <property type="term" value="F:DNA-binding transcription factor activity"/>
    <property type="evidence" value="ECO:0007669"/>
    <property type="project" value="InterPro"/>
</dbReference>
<organism evidence="5 6">
    <name type="scientific">Cohnella cholangitidis</name>
    <dbReference type="NCBI Taxonomy" id="2598458"/>
    <lineage>
        <taxon>Bacteria</taxon>
        <taxon>Bacillati</taxon>
        <taxon>Bacillota</taxon>
        <taxon>Bacilli</taxon>
        <taxon>Bacillales</taxon>
        <taxon>Paenibacillaceae</taxon>
        <taxon>Cohnella</taxon>
    </lineage>
</organism>
<evidence type="ECO:0000256" key="3">
    <source>
        <dbReference type="SAM" id="MobiDB-lite"/>
    </source>
</evidence>
<feature type="region of interest" description="Disordered" evidence="3">
    <location>
        <begin position="116"/>
        <end position="144"/>
    </location>
</feature>
<evidence type="ECO:0000256" key="2">
    <source>
        <dbReference type="ARBA" id="ARBA00023163"/>
    </source>
</evidence>
<name>A0A7G5C3D6_9BACL</name>
<dbReference type="Gene3D" id="1.10.10.10">
    <property type="entry name" value="Winged helix-like DNA-binding domain superfamily/Winged helix DNA-binding domain"/>
    <property type="match status" value="1"/>
</dbReference>
<evidence type="ECO:0000313" key="6">
    <source>
        <dbReference type="Proteomes" id="UP000515679"/>
    </source>
</evidence>
<evidence type="ECO:0000256" key="1">
    <source>
        <dbReference type="ARBA" id="ARBA00023015"/>
    </source>
</evidence>
<dbReference type="SUPFAM" id="SSF46785">
    <property type="entry name" value="Winged helix' DNA-binding domain"/>
    <property type="match status" value="1"/>
</dbReference>
<dbReference type="InterPro" id="IPR036388">
    <property type="entry name" value="WH-like_DNA-bd_sf"/>
</dbReference>
<reference evidence="5 6" key="1">
    <citation type="submission" date="2019-07" db="EMBL/GenBank/DDBJ databases">
        <authorList>
            <person name="Kim J.K."/>
            <person name="Cheong H.-M."/>
            <person name="Choi Y."/>
            <person name="Hwang K.J."/>
            <person name="Lee S."/>
            <person name="Choi C."/>
        </authorList>
    </citation>
    <scope>NUCLEOTIDE SEQUENCE [LARGE SCALE GENOMIC DNA]</scope>
    <source>
        <strain evidence="5 6">KS 22</strain>
    </source>
</reference>
<accession>A0A7G5C3D6</accession>
<keyword evidence="2" id="KW-0804">Transcription</keyword>
<dbReference type="Proteomes" id="UP000515679">
    <property type="component" value="Chromosome"/>
</dbReference>
<evidence type="ECO:0000259" key="4">
    <source>
        <dbReference type="Pfam" id="PF08220"/>
    </source>
</evidence>
<protein>
    <submittedName>
        <fullName evidence="5">HTH domain-containing protein</fullName>
    </submittedName>
</protein>
<feature type="domain" description="HTH deoR-type" evidence="4">
    <location>
        <begin position="60"/>
        <end position="97"/>
    </location>
</feature>